<protein>
    <submittedName>
        <fullName evidence="2">Uncharacterized protein</fullName>
    </submittedName>
</protein>
<evidence type="ECO:0000313" key="2">
    <source>
        <dbReference type="EMBL" id="KAJ8868508.1"/>
    </source>
</evidence>
<feature type="region of interest" description="Disordered" evidence="1">
    <location>
        <begin position="582"/>
        <end position="602"/>
    </location>
</feature>
<organism evidence="2 3">
    <name type="scientific">Dryococelus australis</name>
    <dbReference type="NCBI Taxonomy" id="614101"/>
    <lineage>
        <taxon>Eukaryota</taxon>
        <taxon>Metazoa</taxon>
        <taxon>Ecdysozoa</taxon>
        <taxon>Arthropoda</taxon>
        <taxon>Hexapoda</taxon>
        <taxon>Insecta</taxon>
        <taxon>Pterygota</taxon>
        <taxon>Neoptera</taxon>
        <taxon>Polyneoptera</taxon>
        <taxon>Phasmatodea</taxon>
        <taxon>Verophasmatodea</taxon>
        <taxon>Anareolatae</taxon>
        <taxon>Phasmatidae</taxon>
        <taxon>Eurycanthinae</taxon>
        <taxon>Dryococelus</taxon>
    </lineage>
</organism>
<dbReference type="Proteomes" id="UP001159363">
    <property type="component" value="Chromosome 13"/>
</dbReference>
<feature type="region of interest" description="Disordered" evidence="1">
    <location>
        <begin position="885"/>
        <end position="906"/>
    </location>
</feature>
<evidence type="ECO:0000313" key="3">
    <source>
        <dbReference type="Proteomes" id="UP001159363"/>
    </source>
</evidence>
<accession>A0ABQ9G7T9</accession>
<proteinExistence type="predicted"/>
<sequence>MLNTHSHYCFLIITGSGLKGACLNNCRPITTVGEKNKCFKNSDDSVFDSSPMRVEIQFRPMTEVDQTHSNLPSSLSSNNNANFSRLYRSIRCEHDLDLMPRIHQALVGGPRISYKQSCTKSIASHKGDPGSILGRVTPDIRTWESCRTMSLVGGFSGGFPVSPALSFRRCSILTSITLIGSQNLDVKNIPNLFTHSRATVAKRLACSPPTKANRVQSLGRTTTGISLLGIVPDDAAGRRVFSGVSRFPRPFILALLHTHLSPSSALQTSLLRAAQISSLSSRYYGRACEHHGYVKGLHQSSLSLLYMVATRPVKSSQAVVLPFRSLLSSVIIYLSTCRNSLPSCVHPSLRCLFTGCCLRDWLVLLHTLQYGSRYLFPCQSATGSESSRGVSNELCSNRKGDFDPPRNFVSVRLPALWSRRRGGRPEKCVTTANPRRDGLRGCFVRAPREIVRATAPPCPPPPYFILFAVLGRGSPPARTSNPPGLTAAWRGASNTLLSRTQAPVNSVMENEQLRQVRSELDIPTTAGTSALLVSCAPTHHLPIGQQDDGHAHCALQRSLLDGHQTLGRRVGALFSYTTALAHSRSSPPHTHAHTHTHSLQSLTSSLVDGSPFAELRQMVISDCQPSGCSSIYSGRCSDPEHSSHVELHRRRRSTRNVMRWPAAADYSIRVIRGRAGAVTPVQASCQSFPARPARKWRPGQRESPPTAPRLAAERSLRHILVQQNAMVIQPHRWLNEKKKEVCFPDEFVTIDAATLPLFIRLPHFCYGLLASHQGDPGSIPSGVTPDFRKWESCRTMVLVGEFSQGSSVSPALGFRRCSIPTSITLFDSQDLAVKNRPNLLRPSSVLSAANAVERALCGSRAADVWCTAALDASIGAGVDLTSRGDAENEVTSATSDASPPPPPPPTARPFLVVLTISIRTIHNDANYGRGRVVVRLLASRLGEPGSIPVWVAPQSSNVRIVPDDAAGRWGFLGDLQFPAALAFRRCYILTSFHPHRLSRPQGKTVKPCDPAHASHKQAVPGIDVHTEADDRGAQDQPK</sequence>
<feature type="region of interest" description="Disordered" evidence="1">
    <location>
        <begin position="689"/>
        <end position="708"/>
    </location>
</feature>
<gene>
    <name evidence="2" type="ORF">PR048_030036</name>
</gene>
<feature type="region of interest" description="Disordered" evidence="1">
    <location>
        <begin position="997"/>
        <end position="1038"/>
    </location>
</feature>
<reference evidence="2 3" key="1">
    <citation type="submission" date="2023-02" db="EMBL/GenBank/DDBJ databases">
        <title>LHISI_Scaffold_Assembly.</title>
        <authorList>
            <person name="Stuart O.P."/>
            <person name="Cleave R."/>
            <person name="Magrath M.J.L."/>
            <person name="Mikheyev A.S."/>
        </authorList>
    </citation>
    <scope>NUCLEOTIDE SEQUENCE [LARGE SCALE GENOMIC DNA]</scope>
    <source>
        <strain evidence="2">Daus_M_001</strain>
        <tissue evidence="2">Leg muscle</tissue>
    </source>
</reference>
<dbReference type="EMBL" id="JARBHB010000014">
    <property type="protein sequence ID" value="KAJ8868508.1"/>
    <property type="molecule type" value="Genomic_DNA"/>
</dbReference>
<evidence type="ECO:0000256" key="1">
    <source>
        <dbReference type="SAM" id="MobiDB-lite"/>
    </source>
</evidence>
<keyword evidence="3" id="KW-1185">Reference proteome</keyword>
<comment type="caution">
    <text evidence="2">The sequence shown here is derived from an EMBL/GenBank/DDBJ whole genome shotgun (WGS) entry which is preliminary data.</text>
</comment>
<name>A0ABQ9G7T9_9NEOP</name>
<feature type="compositionally biased region" description="Basic and acidic residues" evidence="1">
    <location>
        <begin position="1024"/>
        <end position="1038"/>
    </location>
</feature>